<organism evidence="1 2">
    <name type="scientific">Anopheles dirus</name>
    <dbReference type="NCBI Taxonomy" id="7168"/>
    <lineage>
        <taxon>Eukaryota</taxon>
        <taxon>Metazoa</taxon>
        <taxon>Ecdysozoa</taxon>
        <taxon>Arthropoda</taxon>
        <taxon>Hexapoda</taxon>
        <taxon>Insecta</taxon>
        <taxon>Pterygota</taxon>
        <taxon>Neoptera</taxon>
        <taxon>Endopterygota</taxon>
        <taxon>Diptera</taxon>
        <taxon>Nematocera</taxon>
        <taxon>Culicoidea</taxon>
        <taxon>Culicidae</taxon>
        <taxon>Anophelinae</taxon>
        <taxon>Anopheles</taxon>
    </lineage>
</organism>
<reference evidence="1" key="2">
    <citation type="submission" date="2020-05" db="UniProtKB">
        <authorList>
            <consortium name="EnsemblMetazoa"/>
        </authorList>
    </citation>
    <scope>IDENTIFICATION</scope>
    <source>
        <strain evidence="1">WRAIR2</strain>
    </source>
</reference>
<evidence type="ECO:0000313" key="2">
    <source>
        <dbReference type="Proteomes" id="UP000075884"/>
    </source>
</evidence>
<dbReference type="Proteomes" id="UP000075884">
    <property type="component" value="Unassembled WGS sequence"/>
</dbReference>
<keyword evidence="2" id="KW-1185">Reference proteome</keyword>
<dbReference type="VEuPathDB" id="VectorBase:ADIR014007"/>
<protein>
    <submittedName>
        <fullName evidence="1">Uncharacterized protein</fullName>
    </submittedName>
</protein>
<evidence type="ECO:0000313" key="1">
    <source>
        <dbReference type="EnsemblMetazoa" id="ADIR014007-PA"/>
    </source>
</evidence>
<sequence length="312" mass="34080">MLASMSDSHSHGLRAGDTGDAARHALDGRITAGLVRPVAHHRLGVEVQTLRTVELAGPPRLALVELVAVGAGQQDRGRAVTRRAAHIGDAVQRAGDRRIARRIGQSRARRWAWSGHRSRNWSRSWRGCGSRGWCRYRWRRSRSRWWARHSRNARIARHGRVAAGTLRPVAGVLLRVEVQQRRAVHRAGERAGALVELGAVDVRQQDRLGRGGRAVRVRYAIALRYIRGPTVDARVAAGQVRPVAGLFARVVVQPHRAQLFAGVAAVTLVELAAVTVGQQHGMGGVAGRAVRVRVAVERGTGNRWVARLLTGG</sequence>
<proteinExistence type="predicted"/>
<reference evidence="2" key="1">
    <citation type="submission" date="2013-03" db="EMBL/GenBank/DDBJ databases">
        <title>The Genome Sequence of Anopheles dirus WRAIR2.</title>
        <authorList>
            <consortium name="The Broad Institute Genomics Platform"/>
            <person name="Neafsey D.E."/>
            <person name="Walton C."/>
            <person name="Walker B."/>
            <person name="Young S.K."/>
            <person name="Zeng Q."/>
            <person name="Gargeya S."/>
            <person name="Fitzgerald M."/>
            <person name="Haas B."/>
            <person name="Abouelleil A."/>
            <person name="Allen A.W."/>
            <person name="Alvarado L."/>
            <person name="Arachchi H.M."/>
            <person name="Berlin A.M."/>
            <person name="Chapman S.B."/>
            <person name="Gainer-Dewar J."/>
            <person name="Goldberg J."/>
            <person name="Griggs A."/>
            <person name="Gujja S."/>
            <person name="Hansen M."/>
            <person name="Howarth C."/>
            <person name="Imamovic A."/>
            <person name="Ireland A."/>
            <person name="Larimer J."/>
            <person name="McCowan C."/>
            <person name="Murphy C."/>
            <person name="Pearson M."/>
            <person name="Poon T.W."/>
            <person name="Priest M."/>
            <person name="Roberts A."/>
            <person name="Saif S."/>
            <person name="Shea T."/>
            <person name="Sisk P."/>
            <person name="Sykes S."/>
            <person name="Wortman J."/>
            <person name="Nusbaum C."/>
            <person name="Birren B."/>
        </authorList>
    </citation>
    <scope>NUCLEOTIDE SEQUENCE [LARGE SCALE GENOMIC DNA]</scope>
    <source>
        <strain evidence="2">WRAIR2</strain>
    </source>
</reference>
<accession>A0A182NVR3</accession>
<dbReference type="AlphaFoldDB" id="A0A182NVR3"/>
<name>A0A182NVR3_9DIPT</name>
<dbReference type="EnsemblMetazoa" id="ADIR014007-RA">
    <property type="protein sequence ID" value="ADIR014007-PA"/>
    <property type="gene ID" value="ADIR014007"/>
</dbReference>